<name>A0A923DY19_9SPHI</name>
<evidence type="ECO:0000313" key="2">
    <source>
        <dbReference type="Proteomes" id="UP000601055"/>
    </source>
</evidence>
<accession>A0A923DY19</accession>
<dbReference type="EMBL" id="WNXD01000001">
    <property type="protein sequence ID" value="MBB2144099.1"/>
    <property type="molecule type" value="Genomic_DNA"/>
</dbReference>
<organism evidence="1 2">
    <name type="scientific">Pedobacter planticolens</name>
    <dbReference type="NCBI Taxonomy" id="2679964"/>
    <lineage>
        <taxon>Bacteria</taxon>
        <taxon>Pseudomonadati</taxon>
        <taxon>Bacteroidota</taxon>
        <taxon>Sphingobacteriia</taxon>
        <taxon>Sphingobacteriales</taxon>
        <taxon>Sphingobacteriaceae</taxon>
        <taxon>Pedobacter</taxon>
    </lineage>
</organism>
<dbReference type="AlphaFoldDB" id="A0A923DY19"/>
<dbReference type="RefSeq" id="WP_182920800.1">
    <property type="nucleotide sequence ID" value="NZ_WNXD01000001.1"/>
</dbReference>
<keyword evidence="2" id="KW-1185">Reference proteome</keyword>
<proteinExistence type="predicted"/>
<comment type="caution">
    <text evidence="1">The sequence shown here is derived from an EMBL/GenBank/DDBJ whole genome shotgun (WGS) entry which is preliminary data.</text>
</comment>
<sequence length="233" mass="27330">MIAIVTSCIHPKQLSSNSRSFVPLKQRIEQTLYTLERLKATGFKQIILIDNSYEVDFNSIKLIHNDVKILHIQQYQFTNKGINELLMLLTILDEIPKDTPIFKISGRYFPNESFNFEFNAEYDFKLRTYNFFKRRGTISTRGYFVKNKEIYEDFLLKTLNEAFIYQSRFVGWRSSILQLKNIFFPIFSKKLNTSIEFAAVRVLKNSNYKLELIDTIGIEGQIAGFENLTAINE</sequence>
<dbReference type="Proteomes" id="UP000601055">
    <property type="component" value="Unassembled WGS sequence"/>
</dbReference>
<gene>
    <name evidence="1" type="ORF">GM921_01255</name>
</gene>
<reference evidence="1" key="1">
    <citation type="submission" date="2019-11" db="EMBL/GenBank/DDBJ databases">
        <title>Description of Pedobacter sp. LMG 31464T.</title>
        <authorList>
            <person name="Carlier A."/>
            <person name="Qi S."/>
            <person name="Vandamme P."/>
        </authorList>
    </citation>
    <scope>NUCLEOTIDE SEQUENCE</scope>
    <source>
        <strain evidence="1">LMG 31464</strain>
    </source>
</reference>
<protein>
    <submittedName>
        <fullName evidence="1">Uncharacterized protein</fullName>
    </submittedName>
</protein>
<evidence type="ECO:0000313" key="1">
    <source>
        <dbReference type="EMBL" id="MBB2144099.1"/>
    </source>
</evidence>